<keyword evidence="6" id="KW-0833">Ubl conjugation pathway</keyword>
<accession>A0ABY9QM80</accession>
<dbReference type="GeneID" id="32805079"/>
<keyword evidence="4" id="KW-0677">Repeat</keyword>
<evidence type="ECO:0000256" key="1">
    <source>
        <dbReference type="ARBA" id="ARBA00000900"/>
    </source>
</evidence>
<comment type="PTM">
    <text evidence="6">Ubiquitinated in the presence of host E1 ubiquitin-activating enzyme, E2 ubiquitin-conjugating enzyme and ubiquitin.</text>
</comment>
<keyword evidence="6" id="KW-0832">Ubl conjugation</keyword>
<comment type="similarity">
    <text evidence="6">Belongs to the LRR-containing bacterial E3 ligase family.</text>
</comment>
<reference evidence="8 9" key="1">
    <citation type="submission" date="2023-08" db="EMBL/GenBank/DDBJ databases">
        <title>Complete Genome Sequence of Pseudomonas entomophila TVIN A01.</title>
        <authorList>
            <person name="Shelke T."/>
            <person name="Mahar N.S."/>
            <person name="Gupta I."/>
            <person name="Gupta V."/>
        </authorList>
    </citation>
    <scope>NUCLEOTIDE SEQUENCE [LARGE SCALE GENOMIC DNA]</scope>
    <source>
        <strain evidence="8 9">TVIN-A01</strain>
    </source>
</reference>
<comment type="catalytic activity">
    <reaction evidence="1">
        <text>S-ubiquitinyl-[E2 ubiquitin-conjugating enzyme]-L-cysteine + [acceptor protein]-L-lysine = [E2 ubiquitin-conjugating enzyme]-L-cysteine + N(6)-ubiquitinyl-[acceptor protein]-L-lysine.</text>
        <dbReference type="EC" id="2.3.2.27"/>
    </reaction>
</comment>
<feature type="domain" description="NEL" evidence="7">
    <location>
        <begin position="1232"/>
        <end position="1569"/>
    </location>
</feature>
<dbReference type="Proteomes" id="UP001183127">
    <property type="component" value="Chromosome"/>
</dbReference>
<dbReference type="InterPro" id="IPR046673">
    <property type="entry name" value="ToxA_N"/>
</dbReference>
<feature type="active site" description="Glycyl thioester intermediate" evidence="6">
    <location>
        <position position="1327"/>
    </location>
</feature>
<keyword evidence="9" id="KW-1185">Reference proteome</keyword>
<protein>
    <recommendedName>
        <fullName evidence="2">RING-type E3 ubiquitin transferase</fullName>
        <ecNumber evidence="2">2.3.2.27</ecNumber>
    </recommendedName>
</protein>
<dbReference type="Gene3D" id="3.80.10.10">
    <property type="entry name" value="Ribonuclease Inhibitor"/>
    <property type="match status" value="2"/>
</dbReference>
<evidence type="ECO:0000313" key="8">
    <source>
        <dbReference type="EMBL" id="WMW04509.1"/>
    </source>
</evidence>
<evidence type="ECO:0000256" key="6">
    <source>
        <dbReference type="PROSITE-ProRule" id="PRU01398"/>
    </source>
</evidence>
<dbReference type="PROSITE" id="PS51450">
    <property type="entry name" value="LRR"/>
    <property type="match status" value="1"/>
</dbReference>
<dbReference type="InterPro" id="IPR029487">
    <property type="entry name" value="NEL_dom"/>
</dbReference>
<dbReference type="EC" id="2.3.2.27" evidence="2"/>
<dbReference type="Pfam" id="PF20178">
    <property type="entry name" value="ToxA_N"/>
    <property type="match status" value="1"/>
</dbReference>
<evidence type="ECO:0000256" key="2">
    <source>
        <dbReference type="ARBA" id="ARBA00012483"/>
    </source>
</evidence>
<keyword evidence="3" id="KW-0433">Leucine-rich repeat</keyword>
<evidence type="ECO:0000259" key="7">
    <source>
        <dbReference type="PROSITE" id="PS52053"/>
    </source>
</evidence>
<keyword evidence="6" id="KW-1035">Host cytoplasm</keyword>
<organism evidence="8 9">
    <name type="scientific">Pseudomonas entomophila</name>
    <dbReference type="NCBI Taxonomy" id="312306"/>
    <lineage>
        <taxon>Bacteria</taxon>
        <taxon>Pseudomonadati</taxon>
        <taxon>Pseudomonadota</taxon>
        <taxon>Gammaproteobacteria</taxon>
        <taxon>Pseudomonadales</taxon>
        <taxon>Pseudomonadaceae</taxon>
        <taxon>Pseudomonas</taxon>
    </lineage>
</organism>
<dbReference type="Gene3D" id="1.20.58.360">
    <property type="entry name" value="Shigella T3SS effector IpaH defines"/>
    <property type="match status" value="1"/>
</dbReference>
<dbReference type="PANTHER" id="PTHR45617">
    <property type="entry name" value="LEUCINE RICH REPEAT FAMILY PROTEIN"/>
    <property type="match status" value="1"/>
</dbReference>
<name>A0ABY9QM80_9PSED</name>
<dbReference type="PANTHER" id="PTHR45617:SF165">
    <property type="entry name" value="COMMON DPR-INTERACTING PROTEIN-RELATED"/>
    <property type="match status" value="1"/>
</dbReference>
<dbReference type="RefSeq" id="WP_011533101.1">
    <property type="nucleotide sequence ID" value="NZ_CP132921.1"/>
</dbReference>
<keyword evidence="6" id="KW-0964">Secreted</keyword>
<dbReference type="InterPro" id="IPR001611">
    <property type="entry name" value="Leu-rich_rpt"/>
</dbReference>
<keyword evidence="6" id="KW-0808">Transferase</keyword>
<evidence type="ECO:0000256" key="4">
    <source>
        <dbReference type="ARBA" id="ARBA00022737"/>
    </source>
</evidence>
<evidence type="ECO:0000256" key="3">
    <source>
        <dbReference type="ARBA" id="ARBA00022614"/>
    </source>
</evidence>
<evidence type="ECO:0000256" key="5">
    <source>
        <dbReference type="ARBA" id="ARBA00023026"/>
    </source>
</evidence>
<proteinExistence type="inferred from homology"/>
<evidence type="ECO:0000313" key="9">
    <source>
        <dbReference type="Proteomes" id="UP001183127"/>
    </source>
</evidence>
<sequence length="1616" mass="179031">MTHSPLSPHLAFIHQRLPTWLTQTSTPQRQTLERRIRRSHAASRRVAETLAPLEDIEAFCRPLLEQALGDWFADTTLPAVDQGRVLQSDNDHSWLEAALQNFDSGARPTLLDAAGATQRSTVDVDTFVKGVRNLDLGQRYRDHLADQIDTDAFREQLRQHDHAAFAAALSLAHLQGRVKTLGASLGETVVSGMDDAARRELHCSFLSLFGIPLNGPMLIHLDPSRKVDICLLYLPGHPSSPLRQYDSQPAAVAALTERLWKARERQFFTRYVDLASQPRFAAQLRAILYPRYPYAQMQPSPPVLEKHETFSWIKRAFPSPKDIWQETLDKNARLRFTVTPWAKDAFVERARTQVERRLQDAASLVVPTAQRDALAQLARIEGWLGVGLTVLNVAGFFLPGLGELMLVVGGAQLVDEFLEGVHSANEGDADAAIHQLFDVFENLVQFAALGTAARFSEPVDVLQGWHQVGSPGQERLWHGGLAPFARARPWPEGHTVGSKGLYDWQGQQWLERDALALPLEQADGGTLHLAAAEGHRHRPSLLGDGQGRWLLEQDRPLAWPQDKLLRHLGPLGAGLEPAALDRALIASGYDANRLRQTLANHHPLPALLIDTLEALGAHSVSGATPEPALANAITRVFPTLSRPVRAEILTQAAPRDLNQLQRTGRLPLRMAESARLYVRESRISKALARFHQTSGSAADRDALALGALQRLPGWTGEVRIEIREARLGGPLQAAAGKPGQPAKVLARTSRGYTAYDEHGLELAGDSDLFRALLQALPDSERDALGVRIGEAGNLRDKLFEQAAGDRRRAASDLGMAPVRPLYRLPSLLPGERRLGYRLSGGARGWVSDDDLFNQLFPPTPTDDREMLRLRLRYQAGDQPGAFGRLLTRMRADYRLLDFELQRWVHDPEGVSVAGLEQRRTARQALAQRLRSAWRREPTGDPSSSIDHVSLLMEVHQLDSLPRIPVRLPHVRQLAINGLSDPHAVGLEPLLRAFPGVRHLDLAQNALNRLPATLADLNELQSLDLSENNIDLDDTGSLAVIGQMPHLRRLNLTEGVQDLSISALEGLARLPALSWFQADSNELALGAEHFQVLQRWPALRGISLGHNAIVLDEAGRAALARLSHLEALLLQENPLSLAPDVTGWSALQQLDLESTGISQWPEGLTALMNQRPLALRQFDLSNNTLTEAPDLRDSAFARSVRDDVPDIAYSLNDNPFSEAARLRLEDAGLQTTAPGRGPIEWSSGWPAELQIHLSDTAEDPQWQALYELFDRLMYSADYQRSADAMRNRMQQVVRVLAGDLETMQASSWGRAQLQQQIDDLLRDAGQQCVDQASLLFQQVETDVQVWQAVNHAMPGMTDEAVAVEAAGSLYRQRLLDARVADLYQARVARRRFLAQATDDLQRQAAPPRHPDDDIADSALTEPDYLLDELEIALHARMQLRGRLRLPAQPGEIRFAYLARLSEATLQRLAAGVEGDFDAPRLGQWAVAQPFWQAWLRRLSPQDFESLARTWEGASEYFDALGSAGGLEGNYTGPPVPDGFINALQREMTDVPGLAWRRHGITQRYDLTAARFAHHAPTLLERVGGVLLRARQDTETALLETLTNTLVNAHVQAGESPT</sequence>
<dbReference type="SUPFAM" id="SSF52058">
    <property type="entry name" value="L domain-like"/>
    <property type="match status" value="1"/>
</dbReference>
<dbReference type="PROSITE" id="PS52053">
    <property type="entry name" value="NEL"/>
    <property type="match status" value="1"/>
</dbReference>
<dbReference type="Pfam" id="PF14496">
    <property type="entry name" value="NEL"/>
    <property type="match status" value="1"/>
</dbReference>
<keyword evidence="5" id="KW-0843">Virulence</keyword>
<gene>
    <name evidence="8" type="ORF">RAH46_19505</name>
</gene>
<dbReference type="EMBL" id="CP132921">
    <property type="protein sequence ID" value="WMW04509.1"/>
    <property type="molecule type" value="Genomic_DNA"/>
</dbReference>
<dbReference type="InterPro" id="IPR032675">
    <property type="entry name" value="LRR_dom_sf"/>
</dbReference>